<organism evidence="12">
    <name type="scientific">hydrothermal vent metagenome</name>
    <dbReference type="NCBI Taxonomy" id="652676"/>
    <lineage>
        <taxon>unclassified sequences</taxon>
        <taxon>metagenomes</taxon>
        <taxon>ecological metagenomes</taxon>
    </lineage>
</organism>
<dbReference type="PROSITE" id="PS00718">
    <property type="entry name" value="SIGMA54_2"/>
    <property type="match status" value="1"/>
</dbReference>
<evidence type="ECO:0000256" key="7">
    <source>
        <dbReference type="ARBA" id="ARBA00023125"/>
    </source>
</evidence>
<dbReference type="Pfam" id="PF04552">
    <property type="entry name" value="Sigma54_DBD"/>
    <property type="match status" value="1"/>
</dbReference>
<evidence type="ECO:0000259" key="10">
    <source>
        <dbReference type="Pfam" id="PF04552"/>
    </source>
</evidence>
<dbReference type="PIRSF" id="PIRSF000774">
    <property type="entry name" value="RpoN"/>
    <property type="match status" value="1"/>
</dbReference>
<evidence type="ECO:0000256" key="4">
    <source>
        <dbReference type="ARBA" id="ARBA00022695"/>
    </source>
</evidence>
<feature type="domain" description="RNA polymerase sigma factor 54 core-binding" evidence="11">
    <location>
        <begin position="140"/>
        <end position="327"/>
    </location>
</feature>
<keyword evidence="3" id="KW-0808">Transferase</keyword>
<keyword evidence="7" id="KW-0238">DNA-binding</keyword>
<dbReference type="Gene3D" id="1.10.10.60">
    <property type="entry name" value="Homeodomain-like"/>
    <property type="match status" value="1"/>
</dbReference>
<evidence type="ECO:0000256" key="8">
    <source>
        <dbReference type="ARBA" id="ARBA00023163"/>
    </source>
</evidence>
<dbReference type="InterPro" id="IPR007046">
    <property type="entry name" value="RNA_pol_sigma_54_core-bd"/>
</dbReference>
<keyword evidence="4" id="KW-0548">Nucleotidyltransferase</keyword>
<dbReference type="EMBL" id="UOEC01000195">
    <property type="protein sequence ID" value="VAW02132.1"/>
    <property type="molecule type" value="Genomic_DNA"/>
</dbReference>
<dbReference type="AlphaFoldDB" id="A0A3B0SI75"/>
<protein>
    <submittedName>
        <fullName evidence="12">RNA polymerase sigma-54 factor RpoN</fullName>
    </submittedName>
</protein>
<dbReference type="GO" id="GO:0016987">
    <property type="term" value="F:sigma factor activity"/>
    <property type="evidence" value="ECO:0007669"/>
    <property type="project" value="UniProtKB-KW"/>
</dbReference>
<gene>
    <name evidence="12" type="ORF">MNBD_ALPHA08-1148</name>
</gene>
<dbReference type="Gene3D" id="1.10.10.1330">
    <property type="entry name" value="RNA polymerase sigma-54 factor, core-binding domain"/>
    <property type="match status" value="1"/>
</dbReference>
<evidence type="ECO:0000259" key="11">
    <source>
        <dbReference type="Pfam" id="PF04963"/>
    </source>
</evidence>
<accession>A0A3B0SI75</accession>
<proteinExistence type="inferred from homology"/>
<evidence type="ECO:0000256" key="6">
    <source>
        <dbReference type="ARBA" id="ARBA00023082"/>
    </source>
</evidence>
<dbReference type="NCBIfam" id="TIGR02395">
    <property type="entry name" value="rpoN_sigma"/>
    <property type="match status" value="1"/>
</dbReference>
<keyword evidence="8" id="KW-0804">Transcription</keyword>
<dbReference type="PANTHER" id="PTHR32248">
    <property type="entry name" value="RNA POLYMERASE SIGMA-54 FACTOR"/>
    <property type="match status" value="1"/>
</dbReference>
<evidence type="ECO:0000256" key="5">
    <source>
        <dbReference type="ARBA" id="ARBA00023015"/>
    </source>
</evidence>
<feature type="region of interest" description="Disordered" evidence="9">
    <location>
        <begin position="104"/>
        <end position="132"/>
    </location>
</feature>
<evidence type="ECO:0000256" key="2">
    <source>
        <dbReference type="ARBA" id="ARBA00022478"/>
    </source>
</evidence>
<dbReference type="InterPro" id="IPR007634">
    <property type="entry name" value="RNA_pol_sigma_54_DNA-bd"/>
</dbReference>
<dbReference type="GO" id="GO:0006352">
    <property type="term" value="P:DNA-templated transcription initiation"/>
    <property type="evidence" value="ECO:0007669"/>
    <property type="project" value="InterPro"/>
</dbReference>
<dbReference type="PROSITE" id="PS00717">
    <property type="entry name" value="SIGMA54_1"/>
    <property type="match status" value="1"/>
</dbReference>
<feature type="compositionally biased region" description="Polar residues" evidence="9">
    <location>
        <begin position="111"/>
        <end position="127"/>
    </location>
</feature>
<dbReference type="GO" id="GO:0003677">
    <property type="term" value="F:DNA binding"/>
    <property type="evidence" value="ECO:0007669"/>
    <property type="project" value="UniProtKB-KW"/>
</dbReference>
<dbReference type="InterPro" id="IPR000394">
    <property type="entry name" value="RNA_pol_sigma_54"/>
</dbReference>
<keyword evidence="6" id="KW-0731">Sigma factor</keyword>
<evidence type="ECO:0000256" key="1">
    <source>
        <dbReference type="ARBA" id="ARBA00008798"/>
    </source>
</evidence>
<keyword evidence="2" id="KW-0240">DNA-directed RNA polymerase</keyword>
<evidence type="ECO:0000256" key="3">
    <source>
        <dbReference type="ARBA" id="ARBA00022679"/>
    </source>
</evidence>
<dbReference type="PROSITE" id="PS50044">
    <property type="entry name" value="SIGMA54_3"/>
    <property type="match status" value="1"/>
</dbReference>
<evidence type="ECO:0000313" key="12">
    <source>
        <dbReference type="EMBL" id="VAW02132.1"/>
    </source>
</evidence>
<dbReference type="Pfam" id="PF04963">
    <property type="entry name" value="Sigma54_CBD"/>
    <property type="match status" value="1"/>
</dbReference>
<dbReference type="GO" id="GO:0000428">
    <property type="term" value="C:DNA-directed RNA polymerase complex"/>
    <property type="evidence" value="ECO:0007669"/>
    <property type="project" value="UniProtKB-KW"/>
</dbReference>
<dbReference type="GO" id="GO:0001216">
    <property type="term" value="F:DNA-binding transcription activator activity"/>
    <property type="evidence" value="ECO:0007669"/>
    <property type="project" value="InterPro"/>
</dbReference>
<comment type="similarity">
    <text evidence="1">Belongs to the sigma-54 factor family.</text>
</comment>
<sequence>MALTQKLEMRQGQSLVMTPQLQQAIKLLQMSNFELQEFVEAELEKNPLLEKADQKDIENFAALPENEVKAQSDTSELPLPAEGDVRKTLENMDTDLGNVYADEARADTQDRSQPSQMDSGWTSLGTSGRSGGFEREGFNFEDVLSSEITLSEFLIEQLHLSISDPAQRLIGRHLVGTLTDNGYVASDLQSVADSLGTDIETVNEVLAILQTFEPVGVFARDLKDCLKIQLKDKDRFDPVMEILLDNLDLLAKRDFAKLKRLCRVDLEDIYDMVTEIRELNPKPGSAFGGAVVQPVVPDVIVRPAPDGTWIVELNSETLPRVLVNNQYFATVSAKAERQQDQVYISECHSEATWLVKSLEQRARTILAVSREIVRQQDAFLIDGITALKPLNLRDIADVIEMHESTVSRVTSNKYVETPRGIFELKYFFTTAIASTDGGAQFSAESIRFLIKEMIDAEPVDKILSDDSIVDELRTRGVEIARRTVAKYRESLRIPSSVQRRREKRAAI</sequence>
<dbReference type="Pfam" id="PF00309">
    <property type="entry name" value="Sigma54_AID"/>
    <property type="match status" value="1"/>
</dbReference>
<dbReference type="InterPro" id="IPR038709">
    <property type="entry name" value="RpoN_core-bd_sf"/>
</dbReference>
<keyword evidence="5" id="KW-0805">Transcription regulation</keyword>
<dbReference type="NCBIfam" id="NF009118">
    <property type="entry name" value="PRK12469.1"/>
    <property type="match status" value="1"/>
</dbReference>
<evidence type="ECO:0000256" key="9">
    <source>
        <dbReference type="SAM" id="MobiDB-lite"/>
    </source>
</evidence>
<dbReference type="PRINTS" id="PR00045">
    <property type="entry name" value="SIGMA54FCT"/>
</dbReference>
<dbReference type="GO" id="GO:0016779">
    <property type="term" value="F:nucleotidyltransferase activity"/>
    <property type="evidence" value="ECO:0007669"/>
    <property type="project" value="UniProtKB-KW"/>
</dbReference>
<feature type="domain" description="RNA polymerase sigma factor 54 DNA-binding" evidence="10">
    <location>
        <begin position="343"/>
        <end position="501"/>
    </location>
</feature>
<reference evidence="12" key="1">
    <citation type="submission" date="2018-06" db="EMBL/GenBank/DDBJ databases">
        <authorList>
            <person name="Zhirakovskaya E."/>
        </authorList>
    </citation>
    <scope>NUCLEOTIDE SEQUENCE</scope>
</reference>
<dbReference type="PANTHER" id="PTHR32248:SF4">
    <property type="entry name" value="RNA POLYMERASE SIGMA-54 FACTOR"/>
    <property type="match status" value="1"/>
</dbReference>
<dbReference type="NCBIfam" id="NF004596">
    <property type="entry name" value="PRK05932.1-3"/>
    <property type="match status" value="1"/>
</dbReference>
<name>A0A3B0SI75_9ZZZZ</name>